<comment type="caution">
    <text evidence="1">The sequence shown here is derived from an EMBL/GenBank/DDBJ whole genome shotgun (WGS) entry which is preliminary data.</text>
</comment>
<evidence type="ECO:0000313" key="1">
    <source>
        <dbReference type="EMBL" id="NYI84669.1"/>
    </source>
</evidence>
<accession>A0A853ANC8</accession>
<dbReference type="Gene3D" id="3.20.20.70">
    <property type="entry name" value="Aldolase class I"/>
    <property type="match status" value="1"/>
</dbReference>
<dbReference type="PANTHER" id="PTHR37418:SF1">
    <property type="entry name" value="3-KETO-5-AMINOHEXANOATE CLEAVAGE PROTEIN"/>
    <property type="match status" value="1"/>
</dbReference>
<dbReference type="RefSeq" id="WP_179722101.1">
    <property type="nucleotide sequence ID" value="NZ_BAABFH010000001.1"/>
</dbReference>
<gene>
    <name evidence="1" type="ORF">HNR68_003299</name>
</gene>
<dbReference type="AlphaFoldDB" id="A0A853ANC8"/>
<dbReference type="Pfam" id="PF05853">
    <property type="entry name" value="BKACE"/>
    <property type="match status" value="2"/>
</dbReference>
<dbReference type="Proteomes" id="UP000587002">
    <property type="component" value="Unassembled WGS sequence"/>
</dbReference>
<reference evidence="1 2" key="1">
    <citation type="submission" date="2020-07" db="EMBL/GenBank/DDBJ databases">
        <title>Sequencing the genomes of 1000 actinobacteria strains.</title>
        <authorList>
            <person name="Klenk H.-P."/>
        </authorList>
    </citation>
    <scope>NUCLEOTIDE SEQUENCE [LARGE SCALE GENOMIC DNA]</scope>
    <source>
        <strain evidence="1 2">DSM 44065</strain>
    </source>
</reference>
<evidence type="ECO:0000313" key="2">
    <source>
        <dbReference type="Proteomes" id="UP000587002"/>
    </source>
</evidence>
<proteinExistence type="predicted"/>
<dbReference type="InterPro" id="IPR013785">
    <property type="entry name" value="Aldolase_TIM"/>
</dbReference>
<sequence>MLQVCLNGSRSPREHFHLPVRPEELAKAAADAVAAGATDIHLHPKAPDGTDSLDPHLVAATLRAVRAAAPGIPVGVTTTAWTAPDAATRVQAIRSWTVLPDHASVNWHEPGADDVAAALLERGIGVEAGIHSGTDADQQFHRSPHRTRVLRILAEVTDLTARGAATTAEALLDRLHPAPAPILLHGEAAGAWPVLAVAARRGLATRIGLEDTLTLPDGQIAADNAELVTAAVAALSGGAR</sequence>
<dbReference type="InterPro" id="IPR008567">
    <property type="entry name" value="BKACE"/>
</dbReference>
<name>A0A853ANC8_9PSEU</name>
<protein>
    <submittedName>
        <fullName evidence="1">Uncharacterized protein (DUF849 family)</fullName>
    </submittedName>
</protein>
<organism evidence="1 2">
    <name type="scientific">Saccharopolyspora hordei</name>
    <dbReference type="NCBI Taxonomy" id="1838"/>
    <lineage>
        <taxon>Bacteria</taxon>
        <taxon>Bacillati</taxon>
        <taxon>Actinomycetota</taxon>
        <taxon>Actinomycetes</taxon>
        <taxon>Pseudonocardiales</taxon>
        <taxon>Pseudonocardiaceae</taxon>
        <taxon>Saccharopolyspora</taxon>
    </lineage>
</organism>
<dbReference type="EMBL" id="JACCFJ010000001">
    <property type="protein sequence ID" value="NYI84669.1"/>
    <property type="molecule type" value="Genomic_DNA"/>
</dbReference>
<dbReference type="PANTHER" id="PTHR37418">
    <property type="entry name" value="3-KETO-5-AMINOHEXANOATE CLEAVAGE ENZYME-RELATED"/>
    <property type="match status" value="1"/>
</dbReference>
<dbReference type="GO" id="GO:0043720">
    <property type="term" value="F:3-keto-5-aminohexanoate cleavage activity"/>
    <property type="evidence" value="ECO:0007669"/>
    <property type="project" value="InterPro"/>
</dbReference>
<keyword evidence="2" id="KW-1185">Reference proteome</keyword>